<feature type="transmembrane region" description="Helical" evidence="10">
    <location>
        <begin position="66"/>
        <end position="84"/>
    </location>
</feature>
<feature type="transmembrane region" description="Helical" evidence="10">
    <location>
        <begin position="177"/>
        <end position="200"/>
    </location>
</feature>
<evidence type="ECO:0000313" key="11">
    <source>
        <dbReference type="EMBL" id="KAL3283396.1"/>
    </source>
</evidence>
<organism evidence="11 12">
    <name type="scientific">Cryptolaemus montrouzieri</name>
    <dbReference type="NCBI Taxonomy" id="559131"/>
    <lineage>
        <taxon>Eukaryota</taxon>
        <taxon>Metazoa</taxon>
        <taxon>Ecdysozoa</taxon>
        <taxon>Arthropoda</taxon>
        <taxon>Hexapoda</taxon>
        <taxon>Insecta</taxon>
        <taxon>Pterygota</taxon>
        <taxon>Neoptera</taxon>
        <taxon>Endopterygota</taxon>
        <taxon>Coleoptera</taxon>
        <taxon>Polyphaga</taxon>
        <taxon>Cucujiformia</taxon>
        <taxon>Coccinelloidea</taxon>
        <taxon>Coccinellidae</taxon>
        <taxon>Scymninae</taxon>
        <taxon>Scymnini</taxon>
        <taxon>Cryptolaemus</taxon>
    </lineage>
</organism>
<comment type="caution">
    <text evidence="11">The sequence shown here is derived from an EMBL/GenBank/DDBJ whole genome shotgun (WGS) entry which is preliminary data.</text>
</comment>
<keyword evidence="4 9" id="KW-0813">Transport</keyword>
<comment type="similarity">
    <text evidence="2 9">Belongs to the MIP/aquaporin (TC 1.A.8) family.</text>
</comment>
<evidence type="ECO:0000256" key="2">
    <source>
        <dbReference type="ARBA" id="ARBA00006175"/>
    </source>
</evidence>
<dbReference type="InterPro" id="IPR023271">
    <property type="entry name" value="Aquaporin-like"/>
</dbReference>
<dbReference type="Gene3D" id="1.20.1080.10">
    <property type="entry name" value="Glycerol uptake facilitator protein"/>
    <property type="match status" value="1"/>
</dbReference>
<keyword evidence="8 10" id="KW-0472">Membrane</keyword>
<evidence type="ECO:0000256" key="9">
    <source>
        <dbReference type="RuleBase" id="RU000477"/>
    </source>
</evidence>
<proteinExistence type="inferred from homology"/>
<evidence type="ECO:0000256" key="10">
    <source>
        <dbReference type="SAM" id="Phobius"/>
    </source>
</evidence>
<dbReference type="EMBL" id="JABFTP020000144">
    <property type="protein sequence ID" value="KAL3283396.1"/>
    <property type="molecule type" value="Genomic_DNA"/>
</dbReference>
<feature type="transmembrane region" description="Helical" evidence="10">
    <location>
        <begin position="253"/>
        <end position="271"/>
    </location>
</feature>
<comment type="subunit">
    <text evidence="3">Homotetramer.</text>
</comment>
<keyword evidence="7 10" id="KW-1133">Transmembrane helix</keyword>
<dbReference type="PANTHER" id="PTHR19139:SF291">
    <property type="entry name" value="AQUAPORIN"/>
    <property type="match status" value="1"/>
</dbReference>
<evidence type="ECO:0000256" key="5">
    <source>
        <dbReference type="ARBA" id="ARBA00022692"/>
    </source>
</evidence>
<dbReference type="PROSITE" id="PS00221">
    <property type="entry name" value="MIP"/>
    <property type="match status" value="1"/>
</dbReference>
<evidence type="ECO:0000256" key="6">
    <source>
        <dbReference type="ARBA" id="ARBA00022737"/>
    </source>
</evidence>
<dbReference type="InterPro" id="IPR000425">
    <property type="entry name" value="MIP"/>
</dbReference>
<dbReference type="GO" id="GO:0016020">
    <property type="term" value="C:membrane"/>
    <property type="evidence" value="ECO:0007669"/>
    <property type="project" value="UniProtKB-SubCell"/>
</dbReference>
<keyword evidence="6" id="KW-0677">Repeat</keyword>
<dbReference type="PRINTS" id="PR00783">
    <property type="entry name" value="MINTRINSICP"/>
</dbReference>
<evidence type="ECO:0008006" key="13">
    <source>
        <dbReference type="Google" id="ProtNLM"/>
    </source>
</evidence>
<evidence type="ECO:0000313" key="12">
    <source>
        <dbReference type="Proteomes" id="UP001516400"/>
    </source>
</evidence>
<dbReference type="Pfam" id="PF00230">
    <property type="entry name" value="MIP"/>
    <property type="match status" value="1"/>
</dbReference>
<protein>
    <recommendedName>
        <fullName evidence="13">Aquaporin</fullName>
    </recommendedName>
</protein>
<feature type="transmembrane region" description="Helical" evidence="10">
    <location>
        <begin position="136"/>
        <end position="157"/>
    </location>
</feature>
<sequence length="279" mass="30478">MMNEDFPTLVSSAIQKLQQKSSRDSLGNFRINPFDYNESNPLYHDECNNKKEETLLDYLRVGFGEFGSVFVIVFLSCMGCTAGLSEETASALQKCITGGLSVMAAIQIFGHISGAHANPSVTLSAYLMNVIDAKKAVLYVVCQIFGGLTGYAVLLYLTPKVYIQSPTHCVTSPNPNISLQQAFLVEVVITFILCIAINAAWDERCMKQLDSFSLRIGLIVTACALAAGPYTGASMNPARSLAPAMWQKNYESLQIYIFGPLLGGALSGLFYRHILLEKD</sequence>
<feature type="transmembrane region" description="Helical" evidence="10">
    <location>
        <begin position="212"/>
        <end position="233"/>
    </location>
</feature>
<keyword evidence="5 9" id="KW-0812">Transmembrane</keyword>
<reference evidence="11 12" key="1">
    <citation type="journal article" date="2021" name="BMC Biol.">
        <title>Horizontally acquired antibacterial genes associated with adaptive radiation of ladybird beetles.</title>
        <authorList>
            <person name="Li H.S."/>
            <person name="Tang X.F."/>
            <person name="Huang Y.H."/>
            <person name="Xu Z.Y."/>
            <person name="Chen M.L."/>
            <person name="Du X.Y."/>
            <person name="Qiu B.Y."/>
            <person name="Chen P.T."/>
            <person name="Zhang W."/>
            <person name="Slipinski A."/>
            <person name="Escalona H.E."/>
            <person name="Waterhouse R.M."/>
            <person name="Zwick A."/>
            <person name="Pang H."/>
        </authorList>
    </citation>
    <scope>NUCLEOTIDE SEQUENCE [LARGE SCALE GENOMIC DNA]</scope>
    <source>
        <strain evidence="11">SYSU2018</strain>
    </source>
</reference>
<evidence type="ECO:0000256" key="8">
    <source>
        <dbReference type="ARBA" id="ARBA00023136"/>
    </source>
</evidence>
<keyword evidence="12" id="KW-1185">Reference proteome</keyword>
<accession>A0ABD2NXF8</accession>
<dbReference type="PANTHER" id="PTHR19139">
    <property type="entry name" value="AQUAPORIN TRANSPORTER"/>
    <property type="match status" value="1"/>
</dbReference>
<evidence type="ECO:0000256" key="3">
    <source>
        <dbReference type="ARBA" id="ARBA00011881"/>
    </source>
</evidence>
<name>A0ABD2NXF8_9CUCU</name>
<dbReference type="InterPro" id="IPR022357">
    <property type="entry name" value="MIP_CS"/>
</dbReference>
<dbReference type="InterPro" id="IPR034294">
    <property type="entry name" value="Aquaporin_transptr"/>
</dbReference>
<evidence type="ECO:0000256" key="7">
    <source>
        <dbReference type="ARBA" id="ARBA00022989"/>
    </source>
</evidence>
<comment type="subcellular location">
    <subcellularLocation>
        <location evidence="1">Membrane</location>
        <topology evidence="1">Multi-pass membrane protein</topology>
    </subcellularLocation>
</comment>
<evidence type="ECO:0000256" key="4">
    <source>
        <dbReference type="ARBA" id="ARBA00022448"/>
    </source>
</evidence>
<dbReference type="SUPFAM" id="SSF81338">
    <property type="entry name" value="Aquaporin-like"/>
    <property type="match status" value="1"/>
</dbReference>
<dbReference type="Proteomes" id="UP001516400">
    <property type="component" value="Unassembled WGS sequence"/>
</dbReference>
<gene>
    <name evidence="11" type="ORF">HHI36_006543</name>
</gene>
<dbReference type="AlphaFoldDB" id="A0ABD2NXF8"/>
<evidence type="ECO:0000256" key="1">
    <source>
        <dbReference type="ARBA" id="ARBA00004141"/>
    </source>
</evidence>